<dbReference type="InterPro" id="IPR001179">
    <property type="entry name" value="PPIase_FKBP_dom"/>
</dbReference>
<dbReference type="CDD" id="cd00051">
    <property type="entry name" value="EFh"/>
    <property type="match status" value="1"/>
</dbReference>
<evidence type="ECO:0000256" key="6">
    <source>
        <dbReference type="ARBA" id="ARBA00022837"/>
    </source>
</evidence>
<dbReference type="PROSITE" id="PS00018">
    <property type="entry name" value="EF_HAND_1"/>
    <property type="match status" value="2"/>
</dbReference>
<dbReference type="EC" id="5.2.1.8" evidence="2 10"/>
<keyword evidence="7 10" id="KW-0697">Rotamase</keyword>
<evidence type="ECO:0000256" key="4">
    <source>
        <dbReference type="ARBA" id="ARBA00022737"/>
    </source>
</evidence>
<dbReference type="Proteomes" id="UP000242188">
    <property type="component" value="Unassembled WGS sequence"/>
</dbReference>
<feature type="domain" description="PPIase FKBP-type" evidence="12">
    <location>
        <begin position="56"/>
        <end position="146"/>
    </location>
</feature>
<evidence type="ECO:0000259" key="12">
    <source>
        <dbReference type="PROSITE" id="PS50059"/>
    </source>
</evidence>
<comment type="catalytic activity">
    <reaction evidence="1 10">
        <text>[protein]-peptidylproline (omega=180) = [protein]-peptidylproline (omega=0)</text>
        <dbReference type="Rhea" id="RHEA:16237"/>
        <dbReference type="Rhea" id="RHEA-COMP:10747"/>
        <dbReference type="Rhea" id="RHEA-COMP:10748"/>
        <dbReference type="ChEBI" id="CHEBI:83833"/>
        <dbReference type="ChEBI" id="CHEBI:83834"/>
        <dbReference type="EC" id="5.2.1.8"/>
    </reaction>
</comment>
<evidence type="ECO:0000256" key="2">
    <source>
        <dbReference type="ARBA" id="ARBA00013194"/>
    </source>
</evidence>
<feature type="signal peptide" evidence="11">
    <location>
        <begin position="1"/>
        <end position="26"/>
    </location>
</feature>
<dbReference type="InterPro" id="IPR052273">
    <property type="entry name" value="PPIase_FKBP"/>
</dbReference>
<keyword evidence="15" id="KW-1185">Reference proteome</keyword>
<evidence type="ECO:0000256" key="7">
    <source>
        <dbReference type="ARBA" id="ARBA00023110"/>
    </source>
</evidence>
<gene>
    <name evidence="14" type="ORF">KP79_PYT24112</name>
</gene>
<evidence type="ECO:0000256" key="11">
    <source>
        <dbReference type="SAM" id="SignalP"/>
    </source>
</evidence>
<dbReference type="SUPFAM" id="SSF47473">
    <property type="entry name" value="EF-hand"/>
    <property type="match status" value="1"/>
</dbReference>
<dbReference type="PROSITE" id="PS50059">
    <property type="entry name" value="FKBP_PPIASE"/>
    <property type="match status" value="1"/>
</dbReference>
<feature type="domain" description="EF-hand" evidence="13">
    <location>
        <begin position="153"/>
        <end position="181"/>
    </location>
</feature>
<evidence type="ECO:0000313" key="15">
    <source>
        <dbReference type="Proteomes" id="UP000242188"/>
    </source>
</evidence>
<dbReference type="InterPro" id="IPR018247">
    <property type="entry name" value="EF_Hand_1_Ca_BS"/>
</dbReference>
<dbReference type="Pfam" id="PF00254">
    <property type="entry name" value="FKBP_C"/>
    <property type="match status" value="1"/>
</dbReference>
<evidence type="ECO:0000256" key="8">
    <source>
        <dbReference type="ARBA" id="ARBA00023180"/>
    </source>
</evidence>
<protein>
    <recommendedName>
        <fullName evidence="2 10">peptidylprolyl isomerase</fullName>
        <ecNumber evidence="2 10">5.2.1.8</ecNumber>
    </recommendedName>
</protein>
<dbReference type="STRING" id="6573.A0A210Q667"/>
<dbReference type="GO" id="GO:0003755">
    <property type="term" value="F:peptidyl-prolyl cis-trans isomerase activity"/>
    <property type="evidence" value="ECO:0007669"/>
    <property type="project" value="UniProtKB-KW"/>
</dbReference>
<dbReference type="InterPro" id="IPR002048">
    <property type="entry name" value="EF_hand_dom"/>
</dbReference>
<keyword evidence="3 11" id="KW-0732">Signal</keyword>
<evidence type="ECO:0000256" key="3">
    <source>
        <dbReference type="ARBA" id="ARBA00022729"/>
    </source>
</evidence>
<feature type="chain" id="PRO_5012713270" description="peptidylprolyl isomerase" evidence="11">
    <location>
        <begin position="27"/>
        <end position="225"/>
    </location>
</feature>
<dbReference type="Gene3D" id="3.10.50.40">
    <property type="match status" value="1"/>
</dbReference>
<evidence type="ECO:0000313" key="14">
    <source>
        <dbReference type="EMBL" id="OWF44242.1"/>
    </source>
</evidence>
<dbReference type="Gene3D" id="1.10.238.10">
    <property type="entry name" value="EF-hand"/>
    <property type="match status" value="1"/>
</dbReference>
<comment type="caution">
    <text evidence="14">The sequence shown here is derived from an EMBL/GenBank/DDBJ whole genome shotgun (WGS) entry which is preliminary data.</text>
</comment>
<dbReference type="PANTHER" id="PTHR46222:SF3">
    <property type="entry name" value="PEPTIDYLPROLYL ISOMERASE"/>
    <property type="match status" value="1"/>
</dbReference>
<dbReference type="InterPro" id="IPR046357">
    <property type="entry name" value="PPIase_dom_sf"/>
</dbReference>
<dbReference type="GO" id="GO:0005783">
    <property type="term" value="C:endoplasmic reticulum"/>
    <property type="evidence" value="ECO:0007669"/>
    <property type="project" value="UniProtKB-ARBA"/>
</dbReference>
<evidence type="ECO:0000259" key="13">
    <source>
        <dbReference type="PROSITE" id="PS50222"/>
    </source>
</evidence>
<accession>A0A210Q667</accession>
<dbReference type="GO" id="GO:0005509">
    <property type="term" value="F:calcium ion binding"/>
    <property type="evidence" value="ECO:0007669"/>
    <property type="project" value="InterPro"/>
</dbReference>
<keyword evidence="9 10" id="KW-0413">Isomerase</keyword>
<dbReference type="PROSITE" id="PS50222">
    <property type="entry name" value="EF_HAND_2"/>
    <property type="match status" value="2"/>
</dbReference>
<sequence length="225" mass="24999">MAKSILCKKMILCVVGTMALVAMVTASDMNVKGDVPDVHVLVTRDSDKCTRKAAKHDILVLHYEGFFPNGTKFDSSIERPGANPFQFQLGIGQVIQGWERGLLDMCMGEKRKLTVPASLAYGEQGSGELIPPNTDLIFDIDLIQVHDGPQPPNVFKMIDIDSDNLLTRDELAMYLARQSQMQGVPMDLANVQNLKVLNNIFTVEDKDKDGRISHEEFTGPKHEEL</sequence>
<keyword evidence="6" id="KW-0106">Calcium</keyword>
<dbReference type="Pfam" id="PF13202">
    <property type="entry name" value="EF-hand_5"/>
    <property type="match status" value="1"/>
</dbReference>
<evidence type="ECO:0000256" key="5">
    <source>
        <dbReference type="ARBA" id="ARBA00022824"/>
    </source>
</evidence>
<dbReference type="OrthoDB" id="1902587at2759"/>
<evidence type="ECO:0000256" key="9">
    <source>
        <dbReference type="ARBA" id="ARBA00023235"/>
    </source>
</evidence>
<proteinExistence type="predicted"/>
<keyword evidence="8" id="KW-0325">Glycoprotein</keyword>
<evidence type="ECO:0000256" key="1">
    <source>
        <dbReference type="ARBA" id="ARBA00000971"/>
    </source>
</evidence>
<keyword evidence="4" id="KW-0677">Repeat</keyword>
<evidence type="ECO:0000256" key="10">
    <source>
        <dbReference type="PROSITE-ProRule" id="PRU00277"/>
    </source>
</evidence>
<keyword evidence="5" id="KW-0256">Endoplasmic reticulum</keyword>
<dbReference type="FunFam" id="3.10.50.40:FF:000006">
    <property type="entry name" value="Peptidyl-prolyl cis-trans isomerase"/>
    <property type="match status" value="1"/>
</dbReference>
<dbReference type="InterPro" id="IPR011992">
    <property type="entry name" value="EF-hand-dom_pair"/>
</dbReference>
<dbReference type="AlphaFoldDB" id="A0A210Q667"/>
<dbReference type="SUPFAM" id="SSF54534">
    <property type="entry name" value="FKBP-like"/>
    <property type="match status" value="1"/>
</dbReference>
<reference evidence="14 15" key="1">
    <citation type="journal article" date="2017" name="Nat. Ecol. Evol.">
        <title>Scallop genome provides insights into evolution of bilaterian karyotype and development.</title>
        <authorList>
            <person name="Wang S."/>
            <person name="Zhang J."/>
            <person name="Jiao W."/>
            <person name="Li J."/>
            <person name="Xun X."/>
            <person name="Sun Y."/>
            <person name="Guo X."/>
            <person name="Huan P."/>
            <person name="Dong B."/>
            <person name="Zhang L."/>
            <person name="Hu X."/>
            <person name="Sun X."/>
            <person name="Wang J."/>
            <person name="Zhao C."/>
            <person name="Wang Y."/>
            <person name="Wang D."/>
            <person name="Huang X."/>
            <person name="Wang R."/>
            <person name="Lv J."/>
            <person name="Li Y."/>
            <person name="Zhang Z."/>
            <person name="Liu B."/>
            <person name="Lu W."/>
            <person name="Hui Y."/>
            <person name="Liang J."/>
            <person name="Zhou Z."/>
            <person name="Hou R."/>
            <person name="Li X."/>
            <person name="Liu Y."/>
            <person name="Li H."/>
            <person name="Ning X."/>
            <person name="Lin Y."/>
            <person name="Zhao L."/>
            <person name="Xing Q."/>
            <person name="Dou J."/>
            <person name="Li Y."/>
            <person name="Mao J."/>
            <person name="Guo H."/>
            <person name="Dou H."/>
            <person name="Li T."/>
            <person name="Mu C."/>
            <person name="Jiang W."/>
            <person name="Fu Q."/>
            <person name="Fu X."/>
            <person name="Miao Y."/>
            <person name="Liu J."/>
            <person name="Yu Q."/>
            <person name="Li R."/>
            <person name="Liao H."/>
            <person name="Li X."/>
            <person name="Kong Y."/>
            <person name="Jiang Z."/>
            <person name="Chourrout D."/>
            <person name="Li R."/>
            <person name="Bao Z."/>
        </authorList>
    </citation>
    <scope>NUCLEOTIDE SEQUENCE [LARGE SCALE GENOMIC DNA]</scope>
    <source>
        <strain evidence="14 15">PY_sf001</strain>
    </source>
</reference>
<feature type="domain" description="EF-hand" evidence="13">
    <location>
        <begin position="192"/>
        <end position="225"/>
    </location>
</feature>
<dbReference type="PANTHER" id="PTHR46222">
    <property type="entry name" value="PEPTIDYL-PROLYL CIS-TRANS ISOMERASE FKBP7/14"/>
    <property type="match status" value="1"/>
</dbReference>
<organism evidence="14 15">
    <name type="scientific">Mizuhopecten yessoensis</name>
    <name type="common">Japanese scallop</name>
    <name type="synonym">Patinopecten yessoensis</name>
    <dbReference type="NCBI Taxonomy" id="6573"/>
    <lineage>
        <taxon>Eukaryota</taxon>
        <taxon>Metazoa</taxon>
        <taxon>Spiralia</taxon>
        <taxon>Lophotrochozoa</taxon>
        <taxon>Mollusca</taxon>
        <taxon>Bivalvia</taxon>
        <taxon>Autobranchia</taxon>
        <taxon>Pteriomorphia</taxon>
        <taxon>Pectinida</taxon>
        <taxon>Pectinoidea</taxon>
        <taxon>Pectinidae</taxon>
        <taxon>Mizuhopecten</taxon>
    </lineage>
</organism>
<name>A0A210Q667_MIZYE</name>
<dbReference type="EMBL" id="NEDP02004843">
    <property type="protein sequence ID" value="OWF44242.1"/>
    <property type="molecule type" value="Genomic_DNA"/>
</dbReference>